<feature type="transmembrane region" description="Helical" evidence="6">
    <location>
        <begin position="41"/>
        <end position="64"/>
    </location>
</feature>
<evidence type="ECO:0000256" key="4">
    <source>
        <dbReference type="ARBA" id="ARBA00022989"/>
    </source>
</evidence>
<dbReference type="EMBL" id="QBMC01000068">
    <property type="protein sequence ID" value="PZO17347.1"/>
    <property type="molecule type" value="Genomic_DNA"/>
</dbReference>
<dbReference type="GO" id="GO:0005886">
    <property type="term" value="C:plasma membrane"/>
    <property type="evidence" value="ECO:0007669"/>
    <property type="project" value="UniProtKB-SubCell"/>
</dbReference>
<evidence type="ECO:0000256" key="3">
    <source>
        <dbReference type="ARBA" id="ARBA00022692"/>
    </source>
</evidence>
<proteinExistence type="predicted"/>
<dbReference type="PANTHER" id="PTHR30086:SF20">
    <property type="entry name" value="ARGININE EXPORTER PROTEIN ARGO-RELATED"/>
    <property type="match status" value="1"/>
</dbReference>
<comment type="subcellular location">
    <subcellularLocation>
        <location evidence="1">Cell membrane</location>
        <topology evidence="1">Multi-pass membrane protein</topology>
    </subcellularLocation>
</comment>
<dbReference type="AlphaFoldDB" id="A0A2W4UDC6"/>
<keyword evidence="5 6" id="KW-0472">Membrane</keyword>
<accession>A0A2W4UDC6</accession>
<protein>
    <submittedName>
        <fullName evidence="7">RhtB family transporter</fullName>
    </submittedName>
</protein>
<name>A0A2W4UDC6_9CYAN</name>
<dbReference type="Proteomes" id="UP000249354">
    <property type="component" value="Unassembled WGS sequence"/>
</dbReference>
<evidence type="ECO:0000256" key="2">
    <source>
        <dbReference type="ARBA" id="ARBA00022475"/>
    </source>
</evidence>
<feature type="transmembrane region" description="Helical" evidence="6">
    <location>
        <begin position="6"/>
        <end position="29"/>
    </location>
</feature>
<evidence type="ECO:0000256" key="5">
    <source>
        <dbReference type="ARBA" id="ARBA00023136"/>
    </source>
</evidence>
<reference evidence="8" key="1">
    <citation type="submission" date="2018-04" db="EMBL/GenBank/DDBJ databases">
        <authorList>
            <person name="Cornet L."/>
        </authorList>
    </citation>
    <scope>NUCLEOTIDE SEQUENCE [LARGE SCALE GENOMIC DNA]</scope>
</reference>
<keyword evidence="4 6" id="KW-1133">Transmembrane helix</keyword>
<sequence>MTDSTTLVSFGLAVSLLVMVPGPATLYIVTRSLDRGKDAGLASVLGISAGAMVHFFAAGLGLSAVLMTSAIAFSAVKYAGALYLIYLGVQKIRSKVDFYPDQSLAESVVSKDSLLTIFRQGVVVNVLNPKAAIFFLAFLPQFLDPDAGPIWQQLIPLSVVFICIGLVGDGTYALIAGKLRHWLKRHPLFWQRQKYVTGGTYIALGVAAAAVTPGQK</sequence>
<keyword evidence="3 6" id="KW-0812">Transmembrane</keyword>
<comment type="caution">
    <text evidence="7">The sequence shown here is derived from an EMBL/GenBank/DDBJ whole genome shotgun (WGS) entry which is preliminary data.</text>
</comment>
<dbReference type="InterPro" id="IPR001123">
    <property type="entry name" value="LeuE-type"/>
</dbReference>
<organism evidence="7 8">
    <name type="scientific">Leptolyngbya foveolarum</name>
    <dbReference type="NCBI Taxonomy" id="47253"/>
    <lineage>
        <taxon>Bacteria</taxon>
        <taxon>Bacillati</taxon>
        <taxon>Cyanobacteriota</taxon>
        <taxon>Cyanophyceae</taxon>
        <taxon>Leptolyngbyales</taxon>
        <taxon>Leptolyngbyaceae</taxon>
        <taxon>Leptolyngbya group</taxon>
        <taxon>Leptolyngbya</taxon>
    </lineage>
</organism>
<reference evidence="7 8" key="2">
    <citation type="submission" date="2018-06" db="EMBL/GenBank/DDBJ databases">
        <title>Metagenomic assembly of (sub)arctic Cyanobacteria and their associated microbiome from non-axenic cultures.</title>
        <authorList>
            <person name="Baurain D."/>
        </authorList>
    </citation>
    <scope>NUCLEOTIDE SEQUENCE [LARGE SCALE GENOMIC DNA]</scope>
    <source>
        <strain evidence="7">ULC129bin1</strain>
    </source>
</reference>
<feature type="transmembrane region" description="Helical" evidence="6">
    <location>
        <begin position="155"/>
        <end position="175"/>
    </location>
</feature>
<dbReference type="Pfam" id="PF01810">
    <property type="entry name" value="LysE"/>
    <property type="match status" value="1"/>
</dbReference>
<dbReference type="PIRSF" id="PIRSF006324">
    <property type="entry name" value="LeuE"/>
    <property type="match status" value="1"/>
</dbReference>
<feature type="transmembrane region" description="Helical" evidence="6">
    <location>
        <begin position="195"/>
        <end position="214"/>
    </location>
</feature>
<evidence type="ECO:0000313" key="7">
    <source>
        <dbReference type="EMBL" id="PZO17347.1"/>
    </source>
</evidence>
<dbReference type="PANTHER" id="PTHR30086">
    <property type="entry name" value="ARGININE EXPORTER PROTEIN ARGO"/>
    <property type="match status" value="1"/>
</dbReference>
<evidence type="ECO:0000256" key="1">
    <source>
        <dbReference type="ARBA" id="ARBA00004651"/>
    </source>
</evidence>
<keyword evidence="2" id="KW-1003">Cell membrane</keyword>
<dbReference type="GO" id="GO:0015171">
    <property type="term" value="F:amino acid transmembrane transporter activity"/>
    <property type="evidence" value="ECO:0007669"/>
    <property type="project" value="TreeGrafter"/>
</dbReference>
<evidence type="ECO:0000313" key="8">
    <source>
        <dbReference type="Proteomes" id="UP000249354"/>
    </source>
</evidence>
<gene>
    <name evidence="7" type="ORF">DCF25_11165</name>
</gene>
<evidence type="ECO:0000256" key="6">
    <source>
        <dbReference type="SAM" id="Phobius"/>
    </source>
</evidence>
<feature type="transmembrane region" description="Helical" evidence="6">
    <location>
        <begin position="70"/>
        <end position="89"/>
    </location>
</feature>
<feature type="transmembrane region" description="Helical" evidence="6">
    <location>
        <begin position="122"/>
        <end position="143"/>
    </location>
</feature>